<evidence type="ECO:0000313" key="2">
    <source>
        <dbReference type="Proteomes" id="UP001165269"/>
    </source>
</evidence>
<dbReference type="Gene3D" id="2.60.120.260">
    <property type="entry name" value="Galactose-binding domain-like"/>
    <property type="match status" value="1"/>
</dbReference>
<gene>
    <name evidence="1" type="ORF">MQP27_49915</name>
</gene>
<evidence type="ECO:0008006" key="3">
    <source>
        <dbReference type="Google" id="ProtNLM"/>
    </source>
</evidence>
<dbReference type="Proteomes" id="UP001165269">
    <property type="component" value="Unassembled WGS sequence"/>
</dbReference>
<dbReference type="EMBL" id="JALDAY010000024">
    <property type="protein sequence ID" value="MCI3279210.1"/>
    <property type="molecule type" value="Genomic_DNA"/>
</dbReference>
<proteinExistence type="predicted"/>
<reference evidence="1" key="1">
    <citation type="submission" date="2022-03" db="EMBL/GenBank/DDBJ databases">
        <title>Streptomyces 7R015 and 7R016 isolated from Barleria lupulina in Thailand.</title>
        <authorList>
            <person name="Kanchanasin P."/>
            <person name="Phongsopitanun W."/>
            <person name="Tanasupawat S."/>
        </authorList>
    </citation>
    <scope>NUCLEOTIDE SEQUENCE</scope>
    <source>
        <strain evidence="1">7R015</strain>
    </source>
</reference>
<comment type="caution">
    <text evidence="1">The sequence shown here is derived from an EMBL/GenBank/DDBJ whole genome shotgun (WGS) entry which is preliminary data.</text>
</comment>
<keyword evidence="2" id="KW-1185">Reference proteome</keyword>
<sequence length="989" mass="99194">MDIGKKIVQLEKDITALQRSSRLGHASIENAAVQVYDGSGSLRGIVGVQADGTTAVNIVNGPAPPQPTPPTVVSRLGGITAAWDGSFTGGAVLPLDWQRVEVHASTSSGFTPDPTTLKGTIETPQGATVVITTSSPLYVRLLSRNTSGTASTPSDQAGPFGPIPVVADDILDGIVTTVKLADDAVTQAKVAVGAIGSTELAAGAVLEEKLAANAVTTGKLADQVITETKLADDAVTAAKVAVNAIDSAAIQDAAINAAKIGAAAVEAGKIAANAVTSTTIANDAVTAGKVAADAITAREVAAGSIATAELAAGAVTANELAANSVVAGKIATNAVTATTIAAGAVQTAALAADAVAAGKIAADAVTARELAANSVTASEISAGSVTATAVAAGAITTDKLTVTGGANLLSDPSFEGAYTAALVAGNTFWTVDTTGNGSAKSLKVNAVAGSATTRSLKITTLPILAGDQLYLAVDYLTTSDYTSGATVKLYARWEDSSGAVLGYGSAQASPPTIGGSTWSRITNTSTAPANTVQATIWAESFQASAGALWFDNAAVRPVAASTQIQDGAITTTKIAALTIQAGNIAADAVAAGKIAADAVTAREIAALAVTAAEIAANTITAAKLAVGSVDATALAADAITGKTITGGTITGATIQTAASGQRITLNESSANKILVYNSSGTAIGEMSASGLLVKGTTGAVLWLNPNATYPQLLLYNAASTNKATVQVTEPTTGDAFLQMFCGPFTGSTYSDMVWQTYLGRDFAVIERRRTGATTTIGGRLYLDPGYTTLGYHNDDNSALECSVYVEPNYIHVDGARFQVNPPASANNALNVNAASGHTGNLVRAALNAVDKFVVDASGNVTAAGTLTAASSNTTSGLSAASGFTTNNFYAYRFGKVVALDLYMHRSGTTITASSGNITPDVAIATVPSGWRPTHSTINGAWDDGTSTGGFVIGTDGVCTLRTASSDIVGDATSSGNGRNLRLHVTFIQD</sequence>
<protein>
    <recommendedName>
        <fullName evidence="3">Tail fiber protein</fullName>
    </recommendedName>
</protein>
<evidence type="ECO:0000313" key="1">
    <source>
        <dbReference type="EMBL" id="MCI3279210.1"/>
    </source>
</evidence>
<organism evidence="1 2">
    <name type="scientific">Streptomyces cylindrosporus</name>
    <dbReference type="NCBI Taxonomy" id="2927583"/>
    <lineage>
        <taxon>Bacteria</taxon>
        <taxon>Bacillati</taxon>
        <taxon>Actinomycetota</taxon>
        <taxon>Actinomycetes</taxon>
        <taxon>Kitasatosporales</taxon>
        <taxon>Streptomycetaceae</taxon>
        <taxon>Streptomyces</taxon>
    </lineage>
</organism>
<dbReference type="RefSeq" id="WP_242779017.1">
    <property type="nucleotide sequence ID" value="NZ_JALDAY010000024.1"/>
</dbReference>
<name>A0ABS9YQ06_9ACTN</name>
<accession>A0ABS9YQ06</accession>